<name>A0A8H5CUE3_9AGAR</name>
<feature type="compositionally biased region" description="Basic and acidic residues" evidence="1">
    <location>
        <begin position="259"/>
        <end position="268"/>
    </location>
</feature>
<dbReference type="EMBL" id="JAACJO010000021">
    <property type="protein sequence ID" value="KAF5348152.1"/>
    <property type="molecule type" value="Genomic_DNA"/>
</dbReference>
<organism evidence="2 3">
    <name type="scientific">Leucocoprinus leucothites</name>
    <dbReference type="NCBI Taxonomy" id="201217"/>
    <lineage>
        <taxon>Eukaryota</taxon>
        <taxon>Fungi</taxon>
        <taxon>Dikarya</taxon>
        <taxon>Basidiomycota</taxon>
        <taxon>Agaricomycotina</taxon>
        <taxon>Agaricomycetes</taxon>
        <taxon>Agaricomycetidae</taxon>
        <taxon>Agaricales</taxon>
        <taxon>Agaricineae</taxon>
        <taxon>Agaricaceae</taxon>
        <taxon>Leucocoprinus</taxon>
    </lineage>
</organism>
<sequence length="389" mass="44335">MDIDSTPGSSHIVHYVSSNLKERVQAVDPTGGRCLVENCSSTRAIEYCYLVPPRSWQISGILNALEWHWNMRANTLNLDTGRNVFPAGASVHHMYDTGRWVLAPEEAIVQQYYDTLDPICGAVRARFPIIPDRNDFQYTLIPIKDMEDIAFSRQTATDASPVPDNFTTHLYPYDTLPFLVSHIHPKYAIVSAGQNMSCLPLDRLQALVQSFPRLINIMVLYRAWMFHPPINNREDDSFWPPYDPSGDDGSEENEEGDDLKDAVTEKGRYTGTRLKRAREESPAGNHPRIRAANQQSGEVEEYEEIEVRDCDSVITRKGRCTGRYRRRKQNRHEVADDRLSASGKEKQSCGLAQMTVGEHTRKVGKMEWNRDAVRSWSSQVLHEKQGESH</sequence>
<feature type="region of interest" description="Disordered" evidence="1">
    <location>
        <begin position="236"/>
        <end position="297"/>
    </location>
</feature>
<proteinExistence type="predicted"/>
<dbReference type="OrthoDB" id="3133596at2759"/>
<comment type="caution">
    <text evidence="2">The sequence shown here is derived from an EMBL/GenBank/DDBJ whole genome shotgun (WGS) entry which is preliminary data.</text>
</comment>
<evidence type="ECO:0000313" key="2">
    <source>
        <dbReference type="EMBL" id="KAF5348152.1"/>
    </source>
</evidence>
<feature type="region of interest" description="Disordered" evidence="1">
    <location>
        <begin position="328"/>
        <end position="357"/>
    </location>
</feature>
<evidence type="ECO:0008006" key="4">
    <source>
        <dbReference type="Google" id="ProtNLM"/>
    </source>
</evidence>
<dbReference type="AlphaFoldDB" id="A0A8H5CUE3"/>
<evidence type="ECO:0000313" key="3">
    <source>
        <dbReference type="Proteomes" id="UP000559027"/>
    </source>
</evidence>
<feature type="compositionally biased region" description="Acidic residues" evidence="1">
    <location>
        <begin position="245"/>
        <end position="258"/>
    </location>
</feature>
<evidence type="ECO:0000256" key="1">
    <source>
        <dbReference type="SAM" id="MobiDB-lite"/>
    </source>
</evidence>
<keyword evidence="3" id="KW-1185">Reference proteome</keyword>
<reference evidence="2 3" key="1">
    <citation type="journal article" date="2020" name="ISME J.">
        <title>Uncovering the hidden diversity of litter-decomposition mechanisms in mushroom-forming fungi.</title>
        <authorList>
            <person name="Floudas D."/>
            <person name="Bentzer J."/>
            <person name="Ahren D."/>
            <person name="Johansson T."/>
            <person name="Persson P."/>
            <person name="Tunlid A."/>
        </authorList>
    </citation>
    <scope>NUCLEOTIDE SEQUENCE [LARGE SCALE GENOMIC DNA]</scope>
    <source>
        <strain evidence="2 3">CBS 146.42</strain>
    </source>
</reference>
<feature type="compositionally biased region" description="Basic and acidic residues" evidence="1">
    <location>
        <begin position="331"/>
        <end position="347"/>
    </location>
</feature>
<protein>
    <recommendedName>
        <fullName evidence="4">HNH nuclease domain-containing protein</fullName>
    </recommendedName>
</protein>
<dbReference type="Proteomes" id="UP000559027">
    <property type="component" value="Unassembled WGS sequence"/>
</dbReference>
<accession>A0A8H5CUE3</accession>
<gene>
    <name evidence="2" type="ORF">D9756_010774</name>
</gene>